<dbReference type="Pfam" id="PF00078">
    <property type="entry name" value="RVT_1"/>
    <property type="match status" value="1"/>
</dbReference>
<protein>
    <recommendedName>
        <fullName evidence="1">Reverse transcriptase domain-containing protein</fullName>
    </recommendedName>
</protein>
<dbReference type="InterPro" id="IPR043502">
    <property type="entry name" value="DNA/RNA_pol_sf"/>
</dbReference>
<dbReference type="PANTHER" id="PTHR34047">
    <property type="entry name" value="NUCLEAR INTRON MATURASE 1, MITOCHONDRIAL-RELATED"/>
    <property type="match status" value="1"/>
</dbReference>
<sequence>MKSFNNIFKLITLGNLFLCWDKFKKGGKLKKKDVQLFELNLEDNIVQLYEDIRDKKYKHLPYEKFYIYDPKFRIINKASVRDRILHHLIFRILYAAYNPIFIFHSYSSRIGKSTHKGIEDLYKALGEVSKNHSQKCYILKCDIRKFYASIDHQVLLDILGKRIKDEDFLWLLKEVIGSFTSELSPNIMDCFKGVPIGNLTSQILANVYLNEFDQFVKHKLKVKHYLRYADDFVIIHKDEEYLNDLVEPIKEFLGKKLKLELHAGKASIKKYRRGVDFLGYILFSHHSLIRTKTKQRMLKNIRDKIQCFNNGRIEKESLNQTIQSYLGILPHCDSHKLKQDLLNKV</sequence>
<name>A0A7C4M5G6_UNCC3</name>
<accession>A0A7C4M5G6</accession>
<gene>
    <name evidence="2" type="ORF">ENT43_01870</name>
</gene>
<dbReference type="AlphaFoldDB" id="A0A7C4M5G6"/>
<comment type="caution">
    <text evidence="2">The sequence shown here is derived from an EMBL/GenBank/DDBJ whole genome shotgun (WGS) entry which is preliminary data.</text>
</comment>
<evidence type="ECO:0000313" key="2">
    <source>
        <dbReference type="EMBL" id="HGT70986.1"/>
    </source>
</evidence>
<dbReference type="SUPFAM" id="SSF56672">
    <property type="entry name" value="DNA/RNA polymerases"/>
    <property type="match status" value="1"/>
</dbReference>
<organism evidence="2">
    <name type="scientific">candidate division CPR3 bacterium</name>
    <dbReference type="NCBI Taxonomy" id="2268181"/>
    <lineage>
        <taxon>Bacteria</taxon>
        <taxon>Bacteria division CPR3</taxon>
    </lineage>
</organism>
<feature type="domain" description="Reverse transcriptase" evidence="1">
    <location>
        <begin position="56"/>
        <end position="282"/>
    </location>
</feature>
<dbReference type="InterPro" id="IPR051083">
    <property type="entry name" value="GrpII_Intron_Splice-Mob/Def"/>
</dbReference>
<dbReference type="InterPro" id="IPR000477">
    <property type="entry name" value="RT_dom"/>
</dbReference>
<reference evidence="2" key="1">
    <citation type="journal article" date="2020" name="mSystems">
        <title>Genome- and Community-Level Interaction Insights into Carbon Utilization and Element Cycling Functions of Hydrothermarchaeota in Hydrothermal Sediment.</title>
        <authorList>
            <person name="Zhou Z."/>
            <person name="Liu Y."/>
            <person name="Xu W."/>
            <person name="Pan J."/>
            <person name="Luo Z.H."/>
            <person name="Li M."/>
        </authorList>
    </citation>
    <scope>NUCLEOTIDE SEQUENCE [LARGE SCALE GENOMIC DNA]</scope>
    <source>
        <strain evidence="2">SpSt-579</strain>
    </source>
</reference>
<dbReference type="EMBL" id="DSYQ01000007">
    <property type="protein sequence ID" value="HGT70986.1"/>
    <property type="molecule type" value="Genomic_DNA"/>
</dbReference>
<evidence type="ECO:0000259" key="1">
    <source>
        <dbReference type="PROSITE" id="PS50878"/>
    </source>
</evidence>
<dbReference type="PROSITE" id="PS50878">
    <property type="entry name" value="RT_POL"/>
    <property type="match status" value="1"/>
</dbReference>
<dbReference type="PANTHER" id="PTHR34047:SF8">
    <property type="entry name" value="PROTEIN YKFC"/>
    <property type="match status" value="1"/>
</dbReference>
<dbReference type="CDD" id="cd01651">
    <property type="entry name" value="RT_G2_intron"/>
    <property type="match status" value="1"/>
</dbReference>
<proteinExistence type="predicted"/>